<comment type="caution">
    <text evidence="7">The sequence shown here is derived from an EMBL/GenBank/DDBJ whole genome shotgun (WGS) entry which is preliminary data.</text>
</comment>
<dbReference type="SUPFAM" id="SSF46894">
    <property type="entry name" value="C-terminal effector domain of the bipartite response regulators"/>
    <property type="match status" value="1"/>
</dbReference>
<dbReference type="InterPro" id="IPR001789">
    <property type="entry name" value="Sig_transdc_resp-reg_receiver"/>
</dbReference>
<protein>
    <submittedName>
        <fullName evidence="7">DNA-binding NarL/FixJ family response regulator</fullName>
    </submittedName>
</protein>
<proteinExistence type="predicted"/>
<dbReference type="CDD" id="cd06170">
    <property type="entry name" value="LuxR_C_like"/>
    <property type="match status" value="1"/>
</dbReference>
<dbReference type="PANTHER" id="PTHR44688:SF16">
    <property type="entry name" value="DNA-BINDING TRANSCRIPTIONAL ACTIVATOR DEVR_DOSR"/>
    <property type="match status" value="1"/>
</dbReference>
<dbReference type="EMBL" id="JACHMG010000001">
    <property type="protein sequence ID" value="MBB4688407.1"/>
    <property type="molecule type" value="Genomic_DNA"/>
</dbReference>
<dbReference type="SMART" id="SM00448">
    <property type="entry name" value="REC"/>
    <property type="match status" value="1"/>
</dbReference>
<reference evidence="7 8" key="1">
    <citation type="submission" date="2020-08" db="EMBL/GenBank/DDBJ databases">
        <title>Sequencing the genomes of 1000 actinobacteria strains.</title>
        <authorList>
            <person name="Klenk H.-P."/>
        </authorList>
    </citation>
    <scope>NUCLEOTIDE SEQUENCE [LARGE SCALE GENOMIC DNA]</scope>
    <source>
        <strain evidence="7 8">DSM 45859</strain>
    </source>
</reference>
<evidence type="ECO:0000259" key="5">
    <source>
        <dbReference type="PROSITE" id="PS50043"/>
    </source>
</evidence>
<dbReference type="Proteomes" id="UP000581769">
    <property type="component" value="Unassembled WGS sequence"/>
</dbReference>
<evidence type="ECO:0000256" key="1">
    <source>
        <dbReference type="ARBA" id="ARBA00023015"/>
    </source>
</evidence>
<keyword evidence="4" id="KW-0597">Phosphoprotein</keyword>
<evidence type="ECO:0000313" key="7">
    <source>
        <dbReference type="EMBL" id="MBB4688407.1"/>
    </source>
</evidence>
<dbReference type="Pfam" id="PF00072">
    <property type="entry name" value="Response_reg"/>
    <property type="match status" value="1"/>
</dbReference>
<keyword evidence="8" id="KW-1185">Reference proteome</keyword>
<dbReference type="GO" id="GO:0006355">
    <property type="term" value="P:regulation of DNA-templated transcription"/>
    <property type="evidence" value="ECO:0007669"/>
    <property type="project" value="InterPro"/>
</dbReference>
<dbReference type="SUPFAM" id="SSF52172">
    <property type="entry name" value="CheY-like"/>
    <property type="match status" value="1"/>
</dbReference>
<dbReference type="PANTHER" id="PTHR44688">
    <property type="entry name" value="DNA-BINDING TRANSCRIPTIONAL ACTIVATOR DEVR_DOSR"/>
    <property type="match status" value="1"/>
</dbReference>
<dbReference type="GO" id="GO:0000160">
    <property type="term" value="P:phosphorelay signal transduction system"/>
    <property type="evidence" value="ECO:0007669"/>
    <property type="project" value="InterPro"/>
</dbReference>
<evidence type="ECO:0000256" key="2">
    <source>
        <dbReference type="ARBA" id="ARBA00023125"/>
    </source>
</evidence>
<keyword evidence="1" id="KW-0805">Transcription regulation</keyword>
<sequence>MPPPREDQFSVLLVEDRPAAREAVTAQLIRMGATVVRTAATAVEARAAEPCDLAVVDLGLADGGAKLIADLRSRGWPRVVVLADAGDAAEVRSAFQAGAQAYLLKSPAPPGPARRSGTLVVGADGAPHELSAREIEVLQLAADGQSNKEIGEELSLSALTVKSHLSRIGRRIGTGDRAQMVALAMRARVLR</sequence>
<dbReference type="InterPro" id="IPR016032">
    <property type="entry name" value="Sig_transdc_resp-reg_C-effctor"/>
</dbReference>
<dbReference type="InterPro" id="IPR011006">
    <property type="entry name" value="CheY-like_superfamily"/>
</dbReference>
<evidence type="ECO:0000259" key="6">
    <source>
        <dbReference type="PROSITE" id="PS50110"/>
    </source>
</evidence>
<dbReference type="SMART" id="SM00421">
    <property type="entry name" value="HTH_LUXR"/>
    <property type="match status" value="1"/>
</dbReference>
<dbReference type="PROSITE" id="PS50043">
    <property type="entry name" value="HTH_LUXR_2"/>
    <property type="match status" value="1"/>
</dbReference>
<dbReference type="PROSITE" id="PS50110">
    <property type="entry name" value="RESPONSE_REGULATORY"/>
    <property type="match status" value="1"/>
</dbReference>
<gene>
    <name evidence="7" type="ORF">BJY18_005892</name>
</gene>
<evidence type="ECO:0000256" key="4">
    <source>
        <dbReference type="PROSITE-ProRule" id="PRU00169"/>
    </source>
</evidence>
<dbReference type="PRINTS" id="PR00038">
    <property type="entry name" value="HTHLUXR"/>
</dbReference>
<feature type="modified residue" description="4-aspartylphosphate" evidence="4">
    <location>
        <position position="57"/>
    </location>
</feature>
<dbReference type="RefSeq" id="WP_312873996.1">
    <property type="nucleotide sequence ID" value="NZ_JACHMG010000001.1"/>
</dbReference>
<keyword evidence="2 7" id="KW-0238">DNA-binding</keyword>
<dbReference type="InterPro" id="IPR036388">
    <property type="entry name" value="WH-like_DNA-bd_sf"/>
</dbReference>
<feature type="domain" description="Response regulatory" evidence="6">
    <location>
        <begin position="10"/>
        <end position="120"/>
    </location>
</feature>
<dbReference type="PROSITE" id="PS00622">
    <property type="entry name" value="HTH_LUXR_1"/>
    <property type="match status" value="1"/>
</dbReference>
<dbReference type="InterPro" id="IPR000792">
    <property type="entry name" value="Tscrpt_reg_LuxR_C"/>
</dbReference>
<keyword evidence="3" id="KW-0804">Transcription</keyword>
<dbReference type="GO" id="GO:0003677">
    <property type="term" value="F:DNA binding"/>
    <property type="evidence" value="ECO:0007669"/>
    <property type="project" value="UniProtKB-KW"/>
</dbReference>
<feature type="domain" description="HTH luxR-type" evidence="5">
    <location>
        <begin position="123"/>
        <end position="188"/>
    </location>
</feature>
<dbReference type="Pfam" id="PF00196">
    <property type="entry name" value="GerE"/>
    <property type="match status" value="1"/>
</dbReference>
<dbReference type="Gene3D" id="3.40.50.2300">
    <property type="match status" value="1"/>
</dbReference>
<organism evidence="7 8">
    <name type="scientific">Amycolatopsis jiangsuensis</name>
    <dbReference type="NCBI Taxonomy" id="1181879"/>
    <lineage>
        <taxon>Bacteria</taxon>
        <taxon>Bacillati</taxon>
        <taxon>Actinomycetota</taxon>
        <taxon>Actinomycetes</taxon>
        <taxon>Pseudonocardiales</taxon>
        <taxon>Pseudonocardiaceae</taxon>
        <taxon>Amycolatopsis</taxon>
    </lineage>
</organism>
<evidence type="ECO:0000256" key="3">
    <source>
        <dbReference type="ARBA" id="ARBA00023163"/>
    </source>
</evidence>
<evidence type="ECO:0000313" key="8">
    <source>
        <dbReference type="Proteomes" id="UP000581769"/>
    </source>
</evidence>
<dbReference type="AlphaFoldDB" id="A0A840J4P2"/>
<name>A0A840J4P2_9PSEU</name>
<dbReference type="Gene3D" id="1.10.10.10">
    <property type="entry name" value="Winged helix-like DNA-binding domain superfamily/Winged helix DNA-binding domain"/>
    <property type="match status" value="1"/>
</dbReference>
<accession>A0A840J4P2</accession>